<proteinExistence type="predicted"/>
<dbReference type="Gene3D" id="3.40.630.30">
    <property type="match status" value="1"/>
</dbReference>
<dbReference type="AlphaFoldDB" id="A0A0Q3TFB6"/>
<dbReference type="Pfam" id="PF12746">
    <property type="entry name" value="GNAT_acetyltran"/>
    <property type="match status" value="1"/>
</dbReference>
<dbReference type="InterPro" id="IPR027365">
    <property type="entry name" value="GNAT_acetyltra_YdfB-like"/>
</dbReference>
<comment type="caution">
    <text evidence="1">The sequence shown here is derived from an EMBL/GenBank/DDBJ whole genome shotgun (WGS) entry which is preliminary data.</text>
</comment>
<dbReference type="Proteomes" id="UP000051888">
    <property type="component" value="Unassembled WGS sequence"/>
</dbReference>
<dbReference type="EMBL" id="LJJC01000004">
    <property type="protein sequence ID" value="KQL52742.1"/>
    <property type="molecule type" value="Genomic_DNA"/>
</dbReference>
<dbReference type="PATRIC" id="fig|157838.3.peg.866"/>
<protein>
    <submittedName>
        <fullName evidence="1">Uncharacterized protein</fullName>
    </submittedName>
</protein>
<accession>A0A0Q3TFB6</accession>
<dbReference type="SUPFAM" id="SSF55729">
    <property type="entry name" value="Acyl-CoA N-acyltransferases (Nat)"/>
    <property type="match status" value="1"/>
</dbReference>
<reference evidence="1 2" key="1">
    <citation type="submission" date="2015-09" db="EMBL/GenBank/DDBJ databases">
        <title>Genome sequencing project for genomic taxonomy and phylogenomics of Bacillus-like bacteria.</title>
        <authorList>
            <person name="Liu B."/>
            <person name="Wang J."/>
            <person name="Zhu Y."/>
            <person name="Liu G."/>
            <person name="Chen Q."/>
            <person name="Chen Z."/>
            <person name="Lan J."/>
            <person name="Che J."/>
            <person name="Ge C."/>
            <person name="Shi H."/>
            <person name="Pan Z."/>
            <person name="Liu X."/>
        </authorList>
    </citation>
    <scope>NUCLEOTIDE SEQUENCE [LARGE SCALE GENOMIC DNA]</scope>
    <source>
        <strain evidence="1 2">LMG 18435</strain>
    </source>
</reference>
<dbReference type="InterPro" id="IPR016181">
    <property type="entry name" value="Acyl_CoA_acyltransferase"/>
</dbReference>
<evidence type="ECO:0000313" key="1">
    <source>
        <dbReference type="EMBL" id="KQL52742.1"/>
    </source>
</evidence>
<keyword evidence="2" id="KW-1185">Reference proteome</keyword>
<evidence type="ECO:0000313" key="2">
    <source>
        <dbReference type="Proteomes" id="UP000051888"/>
    </source>
</evidence>
<name>A0A0Q3TFB6_9BACI</name>
<sequence>MLSDYELMELQVNVLFNHDEFGGMTWINEPGTKSAPRIFLGITNQGTVERYHQALHEDVKDELKRIVAKSPWVDAPNRVNLAEIISVLSKDRPIENVYAGPAYVFPELRGASTHAVRITHENIGLLEHHFPDYFDDVKNGQPMFAVVQNQVAVSLCCSARQTSDAAEASLHTAQNFRGKGYALEVCTAWAAEVQSQGRIALYSTAWNNLSSQAVARKLRLKQYGVDLHFS</sequence>
<organism evidence="1 2">
    <name type="scientific">Heyndrickxia shackletonii</name>
    <dbReference type="NCBI Taxonomy" id="157838"/>
    <lineage>
        <taxon>Bacteria</taxon>
        <taxon>Bacillati</taxon>
        <taxon>Bacillota</taxon>
        <taxon>Bacilli</taxon>
        <taxon>Bacillales</taxon>
        <taxon>Bacillaceae</taxon>
        <taxon>Heyndrickxia</taxon>
    </lineage>
</organism>
<gene>
    <name evidence="1" type="ORF">AN964_03890</name>
</gene>